<evidence type="ECO:0000259" key="6">
    <source>
        <dbReference type="Pfam" id="PF05154"/>
    </source>
</evidence>
<dbReference type="AlphaFoldDB" id="A0AAW9WJ60"/>
<proteinExistence type="predicted"/>
<organism evidence="7 8">
    <name type="scientific">Hungatella hathewayi</name>
    <dbReference type="NCBI Taxonomy" id="154046"/>
    <lineage>
        <taxon>Bacteria</taxon>
        <taxon>Bacillati</taxon>
        <taxon>Bacillota</taxon>
        <taxon>Clostridia</taxon>
        <taxon>Lachnospirales</taxon>
        <taxon>Lachnospiraceae</taxon>
        <taxon>Hungatella</taxon>
    </lineage>
</organism>
<keyword evidence="2 5" id="KW-0812">Transmembrane</keyword>
<gene>
    <name evidence="7" type="ORF">GNE07_18400</name>
</gene>
<comment type="subcellular location">
    <subcellularLocation>
        <location evidence="1">Membrane</location>
        <topology evidence="1">Multi-pass membrane protein</topology>
    </subcellularLocation>
</comment>
<dbReference type="InterPro" id="IPR007829">
    <property type="entry name" value="TM2"/>
</dbReference>
<feature type="domain" description="TM2" evidence="6">
    <location>
        <begin position="11"/>
        <end position="54"/>
    </location>
</feature>
<keyword evidence="3 5" id="KW-1133">Transmembrane helix</keyword>
<feature type="transmembrane region" description="Helical" evidence="5">
    <location>
        <begin position="125"/>
        <end position="144"/>
    </location>
</feature>
<dbReference type="Proteomes" id="UP000434223">
    <property type="component" value="Unassembled WGS sequence"/>
</dbReference>
<keyword evidence="4 5" id="KW-0472">Membrane</keyword>
<evidence type="ECO:0000256" key="3">
    <source>
        <dbReference type="ARBA" id="ARBA00022989"/>
    </source>
</evidence>
<feature type="transmembrane region" description="Helical" evidence="5">
    <location>
        <begin position="37"/>
        <end position="56"/>
    </location>
</feature>
<evidence type="ECO:0000256" key="4">
    <source>
        <dbReference type="ARBA" id="ARBA00023136"/>
    </source>
</evidence>
<name>A0AAW9WJ60_9FIRM</name>
<evidence type="ECO:0000256" key="1">
    <source>
        <dbReference type="ARBA" id="ARBA00004141"/>
    </source>
</evidence>
<sequence>MSYYSAYDVSKKSHFKTGVLCLIGGIIGMHRFYMEKVWTGLAMAAMLVVGLCLVPINLTWAGIAFGADFLMLGVDFFCICQNFVEDADGKKISPDNLNKDKEPLFNMLLMITFSVYSTLLCYISYYLFILTAVFTVIALIFLIMELKYIKNN</sequence>
<dbReference type="RefSeq" id="WP_055651859.1">
    <property type="nucleotide sequence ID" value="NZ_CZAZ01000038.1"/>
</dbReference>
<protein>
    <submittedName>
        <fullName evidence="7">NINE protein</fullName>
    </submittedName>
</protein>
<evidence type="ECO:0000256" key="5">
    <source>
        <dbReference type="SAM" id="Phobius"/>
    </source>
</evidence>
<evidence type="ECO:0000256" key="2">
    <source>
        <dbReference type="ARBA" id="ARBA00022692"/>
    </source>
</evidence>
<dbReference type="Pfam" id="PF05154">
    <property type="entry name" value="TM2"/>
    <property type="match status" value="1"/>
</dbReference>
<evidence type="ECO:0000313" key="8">
    <source>
        <dbReference type="Proteomes" id="UP000434223"/>
    </source>
</evidence>
<dbReference type="GO" id="GO:0016020">
    <property type="term" value="C:membrane"/>
    <property type="evidence" value="ECO:0007669"/>
    <property type="project" value="UniProtKB-SubCell"/>
</dbReference>
<dbReference type="EMBL" id="WNME01000012">
    <property type="protein sequence ID" value="MUB65002.1"/>
    <property type="molecule type" value="Genomic_DNA"/>
</dbReference>
<accession>A0AAW9WJ60</accession>
<comment type="caution">
    <text evidence="7">The sequence shown here is derived from an EMBL/GenBank/DDBJ whole genome shotgun (WGS) entry which is preliminary data.</text>
</comment>
<evidence type="ECO:0000313" key="7">
    <source>
        <dbReference type="EMBL" id="MUB65002.1"/>
    </source>
</evidence>
<reference evidence="7 8" key="1">
    <citation type="submission" date="2019-09" db="EMBL/GenBank/DDBJ databases">
        <title>Draft genome sequencing of Hungatella hathewayi 123Y-2.</title>
        <authorList>
            <person name="Lv Q."/>
            <person name="Li S."/>
        </authorList>
    </citation>
    <scope>NUCLEOTIDE SEQUENCE [LARGE SCALE GENOMIC DNA]</scope>
    <source>
        <strain evidence="7 8">123Y-2</strain>
    </source>
</reference>